<comment type="caution">
    <text evidence="2">The sequence shown here is derived from an EMBL/GenBank/DDBJ whole genome shotgun (WGS) entry which is preliminary data.</text>
</comment>
<reference evidence="2" key="1">
    <citation type="journal article" date="2021" name="Proc. Natl. Acad. Sci. U.S.A.">
        <title>Three genomes in the algal genus Volvox reveal the fate of a haploid sex-determining region after a transition to homothallism.</title>
        <authorList>
            <person name="Yamamoto K."/>
            <person name="Hamaji T."/>
            <person name="Kawai-Toyooka H."/>
            <person name="Matsuzaki R."/>
            <person name="Takahashi F."/>
            <person name="Nishimura Y."/>
            <person name="Kawachi M."/>
            <person name="Noguchi H."/>
            <person name="Minakuchi Y."/>
            <person name="Umen J.G."/>
            <person name="Toyoda A."/>
            <person name="Nozaki H."/>
        </authorList>
    </citation>
    <scope>NUCLEOTIDE SEQUENCE</scope>
    <source>
        <strain evidence="2">NIES-3786</strain>
    </source>
</reference>
<evidence type="ECO:0000313" key="2">
    <source>
        <dbReference type="EMBL" id="GIL89376.1"/>
    </source>
</evidence>
<dbReference type="AlphaFoldDB" id="A0A8J4FUE3"/>
<evidence type="ECO:0000313" key="3">
    <source>
        <dbReference type="Proteomes" id="UP000747110"/>
    </source>
</evidence>
<proteinExistence type="predicted"/>
<evidence type="ECO:0000256" key="1">
    <source>
        <dbReference type="SAM" id="MobiDB-lite"/>
    </source>
</evidence>
<accession>A0A8J4FUE3</accession>
<gene>
    <name evidence="2" type="ORF">Vretifemale_17192</name>
</gene>
<feature type="region of interest" description="Disordered" evidence="1">
    <location>
        <begin position="1"/>
        <end position="31"/>
    </location>
</feature>
<dbReference type="EMBL" id="BNCP01000050">
    <property type="protein sequence ID" value="GIL89376.1"/>
    <property type="molecule type" value="Genomic_DNA"/>
</dbReference>
<protein>
    <submittedName>
        <fullName evidence="2">Uncharacterized protein</fullName>
    </submittedName>
</protein>
<name>A0A8J4FUE3_9CHLO</name>
<keyword evidence="3" id="KW-1185">Reference proteome</keyword>
<dbReference type="Proteomes" id="UP000747110">
    <property type="component" value="Unassembled WGS sequence"/>
</dbReference>
<organism evidence="2 3">
    <name type="scientific">Volvox reticuliferus</name>
    <dbReference type="NCBI Taxonomy" id="1737510"/>
    <lineage>
        <taxon>Eukaryota</taxon>
        <taxon>Viridiplantae</taxon>
        <taxon>Chlorophyta</taxon>
        <taxon>core chlorophytes</taxon>
        <taxon>Chlorophyceae</taxon>
        <taxon>CS clade</taxon>
        <taxon>Chlamydomonadales</taxon>
        <taxon>Volvocaceae</taxon>
        <taxon>Volvox</taxon>
    </lineage>
</organism>
<feature type="compositionally biased region" description="Polar residues" evidence="1">
    <location>
        <begin position="10"/>
        <end position="20"/>
    </location>
</feature>
<sequence length="100" mass="10825">MEGRKVRSWKSATPVRQQEQARTKGLPSAGTQHAIVQQSVHAVAFGPVRRVWTTFQSEDNGADTEALGTLNRGTYTVTLQSHGVKEHAQVGDTSLASRPA</sequence>